<dbReference type="GO" id="GO:0050660">
    <property type="term" value="F:flavin adenine dinucleotide binding"/>
    <property type="evidence" value="ECO:0007669"/>
    <property type="project" value="InterPro"/>
</dbReference>
<keyword evidence="7 8" id="KW-0472">Membrane</keyword>
<proteinExistence type="predicted"/>
<feature type="domain" description="CBS" evidence="9">
    <location>
        <begin position="219"/>
        <end position="278"/>
    </location>
</feature>
<organism evidence="11">
    <name type="scientific">bioreactor metagenome</name>
    <dbReference type="NCBI Taxonomy" id="1076179"/>
    <lineage>
        <taxon>unclassified sequences</taxon>
        <taxon>metagenomes</taxon>
        <taxon>ecological metagenomes</taxon>
    </lineage>
</organism>
<accession>A0A644Z1H9</accession>
<dbReference type="InterPro" id="IPR002550">
    <property type="entry name" value="CNNM"/>
</dbReference>
<dbReference type="SMART" id="SM01091">
    <property type="entry name" value="CorC_HlyC"/>
    <property type="match status" value="1"/>
</dbReference>
<evidence type="ECO:0000259" key="9">
    <source>
        <dbReference type="PROSITE" id="PS51371"/>
    </source>
</evidence>
<feature type="transmembrane region" description="Helical" evidence="8">
    <location>
        <begin position="56"/>
        <end position="76"/>
    </location>
</feature>
<dbReference type="FunFam" id="3.10.580.10:FF:000002">
    <property type="entry name" value="Magnesium/cobalt efflux protein CorC"/>
    <property type="match status" value="1"/>
</dbReference>
<evidence type="ECO:0000256" key="2">
    <source>
        <dbReference type="ARBA" id="ARBA00022475"/>
    </source>
</evidence>
<dbReference type="Gene3D" id="3.30.465.10">
    <property type="match status" value="1"/>
</dbReference>
<name>A0A644Z1H9_9ZZZZ</name>
<keyword evidence="4" id="KW-0677">Repeat</keyword>
<evidence type="ECO:0000256" key="8">
    <source>
        <dbReference type="SAM" id="Phobius"/>
    </source>
</evidence>
<dbReference type="Gene3D" id="3.10.580.10">
    <property type="entry name" value="CBS-domain"/>
    <property type="match status" value="1"/>
</dbReference>
<dbReference type="Pfam" id="PF01595">
    <property type="entry name" value="CNNM"/>
    <property type="match status" value="1"/>
</dbReference>
<keyword evidence="6" id="KW-0129">CBS domain</keyword>
<sequence>MESLILQVILIFLNAVFASAEIAVISMNDAKLSKLEEQGDKRAIKLKKLMSQPAKFLATIQVAITLSGFLASAFAADNFSDKIVAWIVKMGVSVPERTLNSIAVILITIILSYFTLIFGELVPKRIAMKKTEKMALGMASMIAVVSKVFAPIVLLLTASTNGVLRLIGIDPDSNEGDVSEEDIRLMVDEGSHKGVIDFDEQVMINNVFEFDDLTVDEFATHRTDISLLWVDESLDEWEMTIHESRHSKYPVCDETVDNVVGILDVKDFFRLMDESKEKIMQEAVKPAYLIPESIHADVLFRQMKNTHNYFAVVLDEYGGMNGIVTMNDLLEQLVGDLEEEPTPEEEEPDVEKIDSKTWKIQGGADLEEVAEALNIELPVEEYETFGGYIFGNYGTIPDDGTEFEINLPPLHVKVSEIKDHRIKKALVCFDEPL</sequence>
<dbReference type="EMBL" id="VSSQ01006786">
    <property type="protein sequence ID" value="MPM33861.1"/>
    <property type="molecule type" value="Genomic_DNA"/>
</dbReference>
<dbReference type="PROSITE" id="PS51371">
    <property type="entry name" value="CBS"/>
    <property type="match status" value="2"/>
</dbReference>
<reference evidence="11" key="1">
    <citation type="submission" date="2019-08" db="EMBL/GenBank/DDBJ databases">
        <authorList>
            <person name="Kucharzyk K."/>
            <person name="Murdoch R.W."/>
            <person name="Higgins S."/>
            <person name="Loffler F."/>
        </authorList>
    </citation>
    <scope>NUCLEOTIDE SEQUENCE</scope>
</reference>
<dbReference type="PANTHER" id="PTHR43099:SF5">
    <property type="entry name" value="HLYC_CORC FAMILY TRANSPORTER"/>
    <property type="match status" value="1"/>
</dbReference>
<keyword evidence="5 8" id="KW-1133">Transmembrane helix</keyword>
<dbReference type="InterPro" id="IPR051676">
    <property type="entry name" value="UPF0053_domain"/>
</dbReference>
<dbReference type="InterPro" id="IPR036318">
    <property type="entry name" value="FAD-bd_PCMH-like_sf"/>
</dbReference>
<dbReference type="Pfam" id="PF00571">
    <property type="entry name" value="CBS"/>
    <property type="match status" value="1"/>
</dbReference>
<dbReference type="PROSITE" id="PS51846">
    <property type="entry name" value="CNNM"/>
    <property type="match status" value="1"/>
</dbReference>
<dbReference type="AlphaFoldDB" id="A0A644Z1H9"/>
<comment type="caution">
    <text evidence="11">The sequence shown here is derived from an EMBL/GenBank/DDBJ whole genome shotgun (WGS) entry which is preliminary data.</text>
</comment>
<dbReference type="InterPro" id="IPR000644">
    <property type="entry name" value="CBS_dom"/>
</dbReference>
<evidence type="ECO:0000259" key="10">
    <source>
        <dbReference type="PROSITE" id="PS51846"/>
    </source>
</evidence>
<feature type="domain" description="CBS" evidence="9">
    <location>
        <begin position="280"/>
        <end position="339"/>
    </location>
</feature>
<evidence type="ECO:0000256" key="4">
    <source>
        <dbReference type="ARBA" id="ARBA00022737"/>
    </source>
</evidence>
<evidence type="ECO:0000256" key="6">
    <source>
        <dbReference type="ARBA" id="ARBA00023122"/>
    </source>
</evidence>
<evidence type="ECO:0000256" key="5">
    <source>
        <dbReference type="ARBA" id="ARBA00022989"/>
    </source>
</evidence>
<comment type="subcellular location">
    <subcellularLocation>
        <location evidence="1">Cell membrane</location>
        <topology evidence="1">Multi-pass membrane protein</topology>
    </subcellularLocation>
</comment>
<dbReference type="CDD" id="cd04590">
    <property type="entry name" value="CBS_pair_CorC_HlyC_assoc"/>
    <property type="match status" value="1"/>
</dbReference>
<evidence type="ECO:0000256" key="7">
    <source>
        <dbReference type="ARBA" id="ARBA00023136"/>
    </source>
</evidence>
<evidence type="ECO:0000256" key="3">
    <source>
        <dbReference type="ARBA" id="ARBA00022692"/>
    </source>
</evidence>
<dbReference type="Pfam" id="PF03471">
    <property type="entry name" value="CorC_HlyC"/>
    <property type="match status" value="1"/>
</dbReference>
<dbReference type="InterPro" id="IPR044751">
    <property type="entry name" value="Ion_transp-like_CBS"/>
</dbReference>
<keyword evidence="3 8" id="KW-0812">Transmembrane</keyword>
<evidence type="ECO:0000313" key="11">
    <source>
        <dbReference type="EMBL" id="MPM33861.1"/>
    </source>
</evidence>
<dbReference type="GO" id="GO:0005886">
    <property type="term" value="C:plasma membrane"/>
    <property type="evidence" value="ECO:0007669"/>
    <property type="project" value="UniProtKB-SubCell"/>
</dbReference>
<gene>
    <name evidence="11" type="ORF">SDC9_80442</name>
</gene>
<dbReference type="SUPFAM" id="SSF54631">
    <property type="entry name" value="CBS-domain pair"/>
    <property type="match status" value="1"/>
</dbReference>
<feature type="transmembrane region" description="Helical" evidence="8">
    <location>
        <begin position="102"/>
        <end position="122"/>
    </location>
</feature>
<evidence type="ECO:0000256" key="1">
    <source>
        <dbReference type="ARBA" id="ARBA00004651"/>
    </source>
</evidence>
<dbReference type="InterPro" id="IPR005170">
    <property type="entry name" value="Transptr-assoc_dom"/>
</dbReference>
<dbReference type="PANTHER" id="PTHR43099">
    <property type="entry name" value="UPF0053 PROTEIN YRKA"/>
    <property type="match status" value="1"/>
</dbReference>
<protein>
    <submittedName>
        <fullName evidence="11">Uncharacterized protein</fullName>
    </submittedName>
</protein>
<feature type="transmembrane region" description="Helical" evidence="8">
    <location>
        <begin position="6"/>
        <end position="25"/>
    </location>
</feature>
<dbReference type="InterPro" id="IPR046342">
    <property type="entry name" value="CBS_dom_sf"/>
</dbReference>
<feature type="transmembrane region" description="Helical" evidence="8">
    <location>
        <begin position="134"/>
        <end position="156"/>
    </location>
</feature>
<keyword evidence="2" id="KW-1003">Cell membrane</keyword>
<dbReference type="InterPro" id="IPR016169">
    <property type="entry name" value="FAD-bd_PCMH_sub2"/>
</dbReference>
<feature type="domain" description="CNNM transmembrane" evidence="10">
    <location>
        <begin position="1"/>
        <end position="200"/>
    </location>
</feature>
<dbReference type="SUPFAM" id="SSF56176">
    <property type="entry name" value="FAD-binding/transporter-associated domain-like"/>
    <property type="match status" value="1"/>
</dbReference>